<evidence type="ECO:0000256" key="3">
    <source>
        <dbReference type="ARBA" id="ARBA00022448"/>
    </source>
</evidence>
<evidence type="ECO:0000256" key="4">
    <source>
        <dbReference type="ARBA" id="ARBA00022475"/>
    </source>
</evidence>
<evidence type="ECO:0000256" key="2">
    <source>
        <dbReference type="ARBA" id="ARBA00010072"/>
    </source>
</evidence>
<feature type="transmembrane region" description="Helical" evidence="9">
    <location>
        <begin position="20"/>
        <end position="44"/>
    </location>
</feature>
<dbReference type="Gene3D" id="1.10.3720.10">
    <property type="entry name" value="MetI-like"/>
    <property type="match status" value="1"/>
</dbReference>
<evidence type="ECO:0000256" key="6">
    <source>
        <dbReference type="ARBA" id="ARBA00022970"/>
    </source>
</evidence>
<reference evidence="10 11" key="1">
    <citation type="submission" date="2017-10" db="EMBL/GenBank/DDBJ databases">
        <title>Bifidobacterium xylocopum sp. nov. and Bifidobacterium aemilianum sp. nov., from the carpenter bee (Xylocopa violacea) digestive tract.</title>
        <authorList>
            <person name="Alberoni D."/>
            <person name="Baffoni L."/>
            <person name="Di Gioia D."/>
            <person name="Gaggia F."/>
            <person name="Biavati B."/>
        </authorList>
    </citation>
    <scope>NUCLEOTIDE SEQUENCE [LARGE SCALE GENOMIC DNA]</scope>
    <source>
        <strain evidence="10 11">XV10</strain>
    </source>
</reference>
<dbReference type="GO" id="GO:0043190">
    <property type="term" value="C:ATP-binding cassette (ABC) transporter complex"/>
    <property type="evidence" value="ECO:0007669"/>
    <property type="project" value="InterPro"/>
</dbReference>
<keyword evidence="8 9" id="KW-0472">Membrane</keyword>
<proteinExistence type="inferred from homology"/>
<evidence type="ECO:0008006" key="12">
    <source>
        <dbReference type="Google" id="ProtNLM"/>
    </source>
</evidence>
<dbReference type="NCBIfam" id="TIGR01726">
    <property type="entry name" value="HEQRo_perm_3TM"/>
    <property type="match status" value="1"/>
</dbReference>
<name>A0A366K7N5_9BIFI</name>
<dbReference type="GO" id="GO:0006865">
    <property type="term" value="P:amino acid transport"/>
    <property type="evidence" value="ECO:0007669"/>
    <property type="project" value="UniProtKB-KW"/>
</dbReference>
<comment type="caution">
    <text evidence="10">The sequence shown here is derived from an EMBL/GenBank/DDBJ whole genome shotgun (WGS) entry which is preliminary data.</text>
</comment>
<dbReference type="Proteomes" id="UP000252530">
    <property type="component" value="Unassembled WGS sequence"/>
</dbReference>
<sequence>MNWLFIAHHAPYFANAALMTFYISSLGIVLSILVGLACAAVELARTPVMRQTARAYVEVSRNKPLLVQLYFLYFES</sequence>
<evidence type="ECO:0000256" key="5">
    <source>
        <dbReference type="ARBA" id="ARBA00022692"/>
    </source>
</evidence>
<keyword evidence="4" id="KW-1003">Cell membrane</keyword>
<keyword evidence="7 9" id="KW-1133">Transmembrane helix</keyword>
<keyword evidence="6" id="KW-0029">Amino-acid transport</keyword>
<dbReference type="PANTHER" id="PTHR30614">
    <property type="entry name" value="MEMBRANE COMPONENT OF AMINO ACID ABC TRANSPORTER"/>
    <property type="match status" value="1"/>
</dbReference>
<dbReference type="InterPro" id="IPR010065">
    <property type="entry name" value="AA_ABC_transptr_permease_3TM"/>
</dbReference>
<evidence type="ECO:0000313" key="10">
    <source>
        <dbReference type="EMBL" id="RBP97262.1"/>
    </source>
</evidence>
<dbReference type="PANTHER" id="PTHR30614:SF37">
    <property type="entry name" value="AMINO-ACID ABC TRANSPORTER PERMEASE PROTEIN YHDX-RELATED"/>
    <property type="match status" value="1"/>
</dbReference>
<keyword evidence="3" id="KW-0813">Transport</keyword>
<comment type="subcellular location">
    <subcellularLocation>
        <location evidence="1">Cell membrane</location>
        <topology evidence="1">Multi-pass membrane protein</topology>
    </subcellularLocation>
</comment>
<dbReference type="OrthoDB" id="92598at2"/>
<dbReference type="InterPro" id="IPR043429">
    <property type="entry name" value="ArtM/GltK/GlnP/TcyL/YhdX-like"/>
</dbReference>
<dbReference type="SUPFAM" id="SSF161098">
    <property type="entry name" value="MetI-like"/>
    <property type="match status" value="1"/>
</dbReference>
<dbReference type="InterPro" id="IPR035906">
    <property type="entry name" value="MetI-like_sf"/>
</dbReference>
<protein>
    <recommendedName>
        <fullName evidence="12">ABC transporter permease</fullName>
    </recommendedName>
</protein>
<accession>A0A366K7N5</accession>
<dbReference type="AlphaFoldDB" id="A0A366K7N5"/>
<dbReference type="GO" id="GO:0022857">
    <property type="term" value="F:transmembrane transporter activity"/>
    <property type="evidence" value="ECO:0007669"/>
    <property type="project" value="InterPro"/>
</dbReference>
<evidence type="ECO:0000256" key="8">
    <source>
        <dbReference type="ARBA" id="ARBA00023136"/>
    </source>
</evidence>
<evidence type="ECO:0000313" key="11">
    <source>
        <dbReference type="Proteomes" id="UP000252530"/>
    </source>
</evidence>
<evidence type="ECO:0000256" key="7">
    <source>
        <dbReference type="ARBA" id="ARBA00022989"/>
    </source>
</evidence>
<dbReference type="EMBL" id="PDCG01000011">
    <property type="protein sequence ID" value="RBP97262.1"/>
    <property type="molecule type" value="Genomic_DNA"/>
</dbReference>
<keyword evidence="11" id="KW-1185">Reference proteome</keyword>
<gene>
    <name evidence="10" type="ORF">CRD60_07710</name>
</gene>
<keyword evidence="5 9" id="KW-0812">Transmembrane</keyword>
<evidence type="ECO:0000256" key="9">
    <source>
        <dbReference type="SAM" id="Phobius"/>
    </source>
</evidence>
<comment type="similarity">
    <text evidence="2">Belongs to the binding-protein-dependent transport system permease family. HisMQ subfamily.</text>
</comment>
<evidence type="ECO:0000256" key="1">
    <source>
        <dbReference type="ARBA" id="ARBA00004651"/>
    </source>
</evidence>
<organism evidence="10 11">
    <name type="scientific">Bifidobacterium aemilianum</name>
    <dbReference type="NCBI Taxonomy" id="2493120"/>
    <lineage>
        <taxon>Bacteria</taxon>
        <taxon>Bacillati</taxon>
        <taxon>Actinomycetota</taxon>
        <taxon>Actinomycetes</taxon>
        <taxon>Bifidobacteriales</taxon>
        <taxon>Bifidobacteriaceae</taxon>
        <taxon>Bifidobacterium</taxon>
    </lineage>
</organism>